<dbReference type="AlphaFoldDB" id="A0A5J5G3G8"/>
<reference evidence="3 4" key="1">
    <citation type="submission" date="2019-09" db="EMBL/GenBank/DDBJ databases">
        <authorList>
            <person name="Li Y."/>
        </authorList>
    </citation>
    <scope>NUCLEOTIDE SEQUENCE [LARGE SCALE GENOMIC DNA]</scope>
    <source>
        <strain evidence="3 4">L3-3HA</strain>
    </source>
</reference>
<gene>
    <name evidence="3" type="ORF">FJU30_09190</name>
</gene>
<dbReference type="SUPFAM" id="SSF52096">
    <property type="entry name" value="ClpP/crotonase"/>
    <property type="match status" value="1"/>
</dbReference>
<dbReference type="GO" id="GO:0006508">
    <property type="term" value="P:proteolysis"/>
    <property type="evidence" value="ECO:0007669"/>
    <property type="project" value="InterPro"/>
</dbReference>
<keyword evidence="1" id="KW-0732">Signal</keyword>
<feature type="chain" id="PRO_5023845686" description="Tail specific protease domain-containing protein" evidence="1">
    <location>
        <begin position="23"/>
        <end position="462"/>
    </location>
</feature>
<accession>A0A5J5G3G8</accession>
<evidence type="ECO:0000313" key="4">
    <source>
        <dbReference type="Proteomes" id="UP000335415"/>
    </source>
</evidence>
<feature type="signal peptide" evidence="1">
    <location>
        <begin position="1"/>
        <end position="22"/>
    </location>
</feature>
<evidence type="ECO:0000256" key="1">
    <source>
        <dbReference type="SAM" id="SignalP"/>
    </source>
</evidence>
<dbReference type="SMART" id="SM00245">
    <property type="entry name" value="TSPc"/>
    <property type="match status" value="1"/>
</dbReference>
<dbReference type="Gene3D" id="3.90.226.10">
    <property type="entry name" value="2-enoyl-CoA Hydratase, Chain A, domain 1"/>
    <property type="match status" value="1"/>
</dbReference>
<name>A0A5J5G3G8_9GAMM</name>
<dbReference type="RefSeq" id="WP_150434649.1">
    <property type="nucleotide sequence ID" value="NZ_VYKJ01000003.1"/>
</dbReference>
<keyword evidence="4" id="KW-1185">Reference proteome</keyword>
<feature type="domain" description="Tail specific protease" evidence="2">
    <location>
        <begin position="251"/>
        <end position="436"/>
    </location>
</feature>
<dbReference type="InterPro" id="IPR029045">
    <property type="entry name" value="ClpP/crotonase-like_dom_sf"/>
</dbReference>
<dbReference type="GO" id="GO:0004175">
    <property type="term" value="F:endopeptidase activity"/>
    <property type="evidence" value="ECO:0007669"/>
    <property type="project" value="TreeGrafter"/>
</dbReference>
<evidence type="ECO:0000313" key="3">
    <source>
        <dbReference type="EMBL" id="KAA9001378.1"/>
    </source>
</evidence>
<dbReference type="GO" id="GO:0008236">
    <property type="term" value="F:serine-type peptidase activity"/>
    <property type="evidence" value="ECO:0007669"/>
    <property type="project" value="InterPro"/>
</dbReference>
<comment type="caution">
    <text evidence="3">The sequence shown here is derived from an EMBL/GenBank/DDBJ whole genome shotgun (WGS) entry which is preliminary data.</text>
</comment>
<organism evidence="3 4">
    <name type="scientific">Affinibrenneria salicis</name>
    <dbReference type="NCBI Taxonomy" id="2590031"/>
    <lineage>
        <taxon>Bacteria</taxon>
        <taxon>Pseudomonadati</taxon>
        <taxon>Pseudomonadota</taxon>
        <taxon>Gammaproteobacteria</taxon>
        <taxon>Enterobacterales</taxon>
        <taxon>Pectobacteriaceae</taxon>
        <taxon>Affinibrenneria</taxon>
    </lineage>
</organism>
<dbReference type="GO" id="GO:0030288">
    <property type="term" value="C:outer membrane-bounded periplasmic space"/>
    <property type="evidence" value="ECO:0007669"/>
    <property type="project" value="TreeGrafter"/>
</dbReference>
<dbReference type="Pfam" id="PF03572">
    <property type="entry name" value="Peptidase_S41"/>
    <property type="match status" value="1"/>
</dbReference>
<sequence>MRKFITTTLLSIAFFTFFHAHAASNALWNSINGDRTYEIKASGDGVDIPAGISIVSSGESQYGGAVRSVDVSAHQGEIATLAGDLRAEGDLNGVAIWMRIEGDSPLPPAQSFSSSARHVIQAGSATERRQVRLKIPDTARRLLFGVVASGRGKLDATNLSLSFAQPENVALASDCDLYGQADALVRQHALFANRVKASEPGEGRQEVNGVRDAGYDRARIRDLLAALGDRHSKLLTPEQSEQHSRSTYAVSAPQVKTLAPGIVYVKVPGILGRDRESALVLAKGMAAGIARHASQAEKGWVVDLRGNVGGNMWPMLAGLHSLLGPGAVGGFRDRTGKVSPWIIPRAGVENGSAALDHARVAVLVDERTASSGEAVAVAFHGRAGVRLFGRPTAGLSTGNASFPLCDGSLLLLTTSRFVDRKGTVFGKQIVPDLLVEAAADNAGSTVARDADIDAAQTWLSKE</sequence>
<proteinExistence type="predicted"/>
<evidence type="ECO:0000259" key="2">
    <source>
        <dbReference type="SMART" id="SM00245"/>
    </source>
</evidence>
<dbReference type="PANTHER" id="PTHR32060:SF30">
    <property type="entry name" value="CARBOXY-TERMINAL PROCESSING PROTEASE CTPA"/>
    <property type="match status" value="1"/>
</dbReference>
<dbReference type="PANTHER" id="PTHR32060">
    <property type="entry name" value="TAIL-SPECIFIC PROTEASE"/>
    <property type="match status" value="1"/>
</dbReference>
<dbReference type="InterPro" id="IPR005151">
    <property type="entry name" value="Tail-specific_protease"/>
</dbReference>
<dbReference type="EMBL" id="VYKJ01000003">
    <property type="protein sequence ID" value="KAA9001378.1"/>
    <property type="molecule type" value="Genomic_DNA"/>
</dbReference>
<dbReference type="GO" id="GO:0007165">
    <property type="term" value="P:signal transduction"/>
    <property type="evidence" value="ECO:0007669"/>
    <property type="project" value="TreeGrafter"/>
</dbReference>
<dbReference type="OrthoDB" id="7314861at2"/>
<protein>
    <recommendedName>
        <fullName evidence="2">Tail specific protease domain-containing protein</fullName>
    </recommendedName>
</protein>
<dbReference type="CDD" id="cd06567">
    <property type="entry name" value="Peptidase_S41"/>
    <property type="match status" value="1"/>
</dbReference>
<dbReference type="Proteomes" id="UP000335415">
    <property type="component" value="Unassembled WGS sequence"/>
</dbReference>